<dbReference type="SUPFAM" id="SSF51726">
    <property type="entry name" value="UROD/MetE-like"/>
    <property type="match status" value="1"/>
</dbReference>
<evidence type="ECO:0000313" key="2">
    <source>
        <dbReference type="Proteomes" id="UP000741360"/>
    </source>
</evidence>
<dbReference type="Gene3D" id="3.20.20.210">
    <property type="match status" value="1"/>
</dbReference>
<sequence length="347" mass="38836">MTTSQNTPRHVHLVGSVNLSTVQEVFETAGSILGDRLQRLPDGEPGPRRGWISYQYALFRVHPDLEVTETEKGQHPGALTPVRLRPGVKPEELKFPELGYSREARISYFDFKRAKEAGKIPVRCRFQVSLPTPVAPIHAYVTLADQLKVEPAYEQAMMAEVERILAAIPHNELAMQWDVCREMVIYDGRLFKSPWQNPEDEIVKRLARISKPIPDDVQLGFHLCYGDLNKKHFIEPEDSGKMVALANAISAAVKRPIAWIHMPVPKDRSDEAYFAPLKNLKLHPETELVLGLVHNTDGVQGTRKRIAAAQKVVSDFAVATECGIGRSYASKDVPDLFKIHAAVTQPA</sequence>
<accession>A0A932GR02</accession>
<protein>
    <submittedName>
        <fullName evidence="1">Uncharacterized protein</fullName>
    </submittedName>
</protein>
<evidence type="ECO:0000313" key="1">
    <source>
        <dbReference type="EMBL" id="MBI3015287.1"/>
    </source>
</evidence>
<dbReference type="Proteomes" id="UP000741360">
    <property type="component" value="Unassembled WGS sequence"/>
</dbReference>
<comment type="caution">
    <text evidence="1">The sequence shown here is derived from an EMBL/GenBank/DDBJ whole genome shotgun (WGS) entry which is preliminary data.</text>
</comment>
<reference evidence="1" key="1">
    <citation type="submission" date="2020-07" db="EMBL/GenBank/DDBJ databases">
        <title>Huge and variable diversity of episymbiotic CPR bacteria and DPANN archaea in groundwater ecosystems.</title>
        <authorList>
            <person name="He C.Y."/>
            <person name="Keren R."/>
            <person name="Whittaker M."/>
            <person name="Farag I.F."/>
            <person name="Doudna J."/>
            <person name="Cate J.H.D."/>
            <person name="Banfield J.F."/>
        </authorList>
    </citation>
    <scope>NUCLEOTIDE SEQUENCE</scope>
    <source>
        <strain evidence="1">NC_groundwater_717_Ag_S-0.2um_59_8</strain>
    </source>
</reference>
<dbReference type="InterPro" id="IPR038071">
    <property type="entry name" value="UROD/MetE-like_sf"/>
</dbReference>
<dbReference type="AlphaFoldDB" id="A0A932GR02"/>
<proteinExistence type="predicted"/>
<name>A0A932GR02_UNCTE</name>
<gene>
    <name evidence="1" type="ORF">HYY65_09560</name>
</gene>
<dbReference type="EMBL" id="JACPSX010000181">
    <property type="protein sequence ID" value="MBI3015287.1"/>
    <property type="molecule type" value="Genomic_DNA"/>
</dbReference>
<organism evidence="1 2">
    <name type="scientific">Tectimicrobiota bacterium</name>
    <dbReference type="NCBI Taxonomy" id="2528274"/>
    <lineage>
        <taxon>Bacteria</taxon>
        <taxon>Pseudomonadati</taxon>
        <taxon>Nitrospinota/Tectimicrobiota group</taxon>
        <taxon>Candidatus Tectimicrobiota</taxon>
    </lineage>
</organism>